<organism evidence="4 5">
    <name type="scientific">Kineococcus xinjiangensis</name>
    <dbReference type="NCBI Taxonomy" id="512762"/>
    <lineage>
        <taxon>Bacteria</taxon>
        <taxon>Bacillati</taxon>
        <taxon>Actinomycetota</taxon>
        <taxon>Actinomycetes</taxon>
        <taxon>Kineosporiales</taxon>
        <taxon>Kineosporiaceae</taxon>
        <taxon>Kineococcus</taxon>
    </lineage>
</organism>
<dbReference type="PROSITE" id="PS50883">
    <property type="entry name" value="EAL"/>
    <property type="match status" value="1"/>
</dbReference>
<evidence type="ECO:0000259" key="1">
    <source>
        <dbReference type="PROSITE" id="PS50112"/>
    </source>
</evidence>
<feature type="domain" description="GGDEF" evidence="3">
    <location>
        <begin position="235"/>
        <end position="380"/>
    </location>
</feature>
<dbReference type="CDD" id="cd01949">
    <property type="entry name" value="GGDEF"/>
    <property type="match status" value="1"/>
</dbReference>
<dbReference type="SUPFAM" id="SSF141868">
    <property type="entry name" value="EAL domain-like"/>
    <property type="match status" value="1"/>
</dbReference>
<feature type="domain" description="PAS" evidence="1">
    <location>
        <begin position="673"/>
        <end position="717"/>
    </location>
</feature>
<name>A0A2S6IF57_9ACTN</name>
<dbReference type="InterPro" id="IPR001633">
    <property type="entry name" value="EAL_dom"/>
</dbReference>
<evidence type="ECO:0000313" key="4">
    <source>
        <dbReference type="EMBL" id="PPK92854.1"/>
    </source>
</evidence>
<dbReference type="InterPro" id="IPR013655">
    <property type="entry name" value="PAS_fold_3"/>
</dbReference>
<dbReference type="AlphaFoldDB" id="A0A2S6IF57"/>
<evidence type="ECO:0000259" key="2">
    <source>
        <dbReference type="PROSITE" id="PS50883"/>
    </source>
</evidence>
<dbReference type="Pfam" id="PF08447">
    <property type="entry name" value="PAS_3"/>
    <property type="match status" value="1"/>
</dbReference>
<evidence type="ECO:0000313" key="5">
    <source>
        <dbReference type="Proteomes" id="UP000239485"/>
    </source>
</evidence>
<dbReference type="Gene3D" id="3.30.70.270">
    <property type="match status" value="1"/>
</dbReference>
<dbReference type="InterPro" id="IPR035965">
    <property type="entry name" value="PAS-like_dom_sf"/>
</dbReference>
<dbReference type="Pfam" id="PF08448">
    <property type="entry name" value="PAS_4"/>
    <property type="match status" value="1"/>
</dbReference>
<feature type="domain" description="PAS" evidence="1">
    <location>
        <begin position="781"/>
        <end position="826"/>
    </location>
</feature>
<dbReference type="SMART" id="SM00052">
    <property type="entry name" value="EAL"/>
    <property type="match status" value="1"/>
</dbReference>
<dbReference type="InterPro" id="IPR000014">
    <property type="entry name" value="PAS"/>
</dbReference>
<dbReference type="SUPFAM" id="SSF55785">
    <property type="entry name" value="PYP-like sensor domain (PAS domain)"/>
    <property type="match status" value="2"/>
</dbReference>
<dbReference type="Gene3D" id="3.30.450.20">
    <property type="entry name" value="PAS domain"/>
    <property type="match status" value="2"/>
</dbReference>
<dbReference type="Gene3D" id="3.20.20.450">
    <property type="entry name" value="EAL domain"/>
    <property type="match status" value="1"/>
</dbReference>
<reference evidence="4 5" key="1">
    <citation type="submission" date="2018-02" db="EMBL/GenBank/DDBJ databases">
        <title>Genomic Encyclopedia of Archaeal and Bacterial Type Strains, Phase II (KMG-II): from individual species to whole genera.</title>
        <authorList>
            <person name="Goeker M."/>
        </authorList>
    </citation>
    <scope>NUCLEOTIDE SEQUENCE [LARGE SCALE GENOMIC DNA]</scope>
    <source>
        <strain evidence="4 5">DSM 22857</strain>
    </source>
</reference>
<keyword evidence="5" id="KW-1185">Reference proteome</keyword>
<comment type="caution">
    <text evidence="4">The sequence shown here is derived from an EMBL/GenBank/DDBJ whole genome shotgun (WGS) entry which is preliminary data.</text>
</comment>
<dbReference type="InterPro" id="IPR043128">
    <property type="entry name" value="Rev_trsase/Diguanyl_cyclase"/>
</dbReference>
<dbReference type="InterPro" id="IPR000160">
    <property type="entry name" value="GGDEF_dom"/>
</dbReference>
<dbReference type="InterPro" id="IPR052155">
    <property type="entry name" value="Biofilm_reg_signaling"/>
</dbReference>
<dbReference type="InterPro" id="IPR029787">
    <property type="entry name" value="Nucleotide_cyclase"/>
</dbReference>
<evidence type="ECO:0000259" key="3">
    <source>
        <dbReference type="PROSITE" id="PS50887"/>
    </source>
</evidence>
<dbReference type="InterPro" id="IPR013656">
    <property type="entry name" value="PAS_4"/>
</dbReference>
<dbReference type="InterPro" id="IPR035919">
    <property type="entry name" value="EAL_sf"/>
</dbReference>
<dbReference type="CDD" id="cd00130">
    <property type="entry name" value="PAS"/>
    <property type="match status" value="1"/>
</dbReference>
<dbReference type="SMART" id="SM00091">
    <property type="entry name" value="PAS"/>
    <property type="match status" value="2"/>
</dbReference>
<proteinExistence type="predicted"/>
<accession>A0A2S6IF57</accession>
<dbReference type="Proteomes" id="UP000239485">
    <property type="component" value="Unassembled WGS sequence"/>
</dbReference>
<dbReference type="SMART" id="SM00267">
    <property type="entry name" value="GGDEF"/>
    <property type="match status" value="1"/>
</dbReference>
<sequence>MRALPGNAAVRVPTWCPDSWKPGRFPVVRPAVFHEDGWADMYETLTRVAETAARLPDLGAAARAVTGAGAAVGRLGELARPALTVGAQTPVPHVDAVFRRDETLRSVVVETAENLCLVDRTWFELRMAGRLGFGRGLHARRRIGDLDLPDTLVLDASTPVPLAASAVLARSDAGTRHDDIVVTDPDGRVSIARVAAVFERLAGHFAHQSLHDPLTGLPNRLNLMQHLHVLRRAGGEAVLLYVDLDGFKEVNDLHGHQAGDQVLVEFGRRLRGVAREDDLVVRLGGDEFAVLVYRGMSPAQITALAQRLVMEAATPFTITEGGAVEEVERQVSVGASVGVARSGAHETGRASSLDVLLKQADLAMYRAKSRGRGRAEHFDAALVPPSADADSVRRQRSIERRLRSTIQEGGLQLHYQPVVDLCSGRVTAVEALARWCDVELGFVAPDQFIALAERTGLILDLGRWVLRTACAEVASWRAVSSSMRISVNVSAVQLADPDFVSDVADVLAGTGLAPERLCLEVTETAAIADLEEATSRLQDLRRLGVRLALDDFGTGHSSLTTLRRLPVHTVKIDRSFVDRVATSPADAVLVRLVIDTAHSLGRRVCAEGVEHAEQAQQLLAMGADLAQGWFFGMPLAPSAELTDVLQRQHPASDALLRRGTGVPLPLGTGEELVLATDAQSTITFASAASRSLLGRSPAELIGTSIAEHLHPDDLARLTSDGGSGGSTSVPLTHRVRHADGSDRWFSSTSKRMRTAGGQVETIHACRDVTASVAAEQRLGDTGRLLQLAFDDAPTGMALTDLGGRFVRVNAAAAALLGHAPQDLLGRCSQEFTVTRDPDGERALVAGLLSGEVAAATLRRECVRADGSRAAVDVLLTVLADRSGAPGHLMGHITPAGRATAAG</sequence>
<dbReference type="PROSITE" id="PS50887">
    <property type="entry name" value="GGDEF"/>
    <property type="match status" value="1"/>
</dbReference>
<dbReference type="SUPFAM" id="SSF55073">
    <property type="entry name" value="Nucleotide cyclase"/>
    <property type="match status" value="1"/>
</dbReference>
<dbReference type="NCBIfam" id="TIGR00229">
    <property type="entry name" value="sensory_box"/>
    <property type="match status" value="2"/>
</dbReference>
<dbReference type="PANTHER" id="PTHR44757">
    <property type="entry name" value="DIGUANYLATE CYCLASE DGCP"/>
    <property type="match status" value="1"/>
</dbReference>
<dbReference type="CDD" id="cd01948">
    <property type="entry name" value="EAL"/>
    <property type="match status" value="1"/>
</dbReference>
<protein>
    <submittedName>
        <fullName evidence="4">PAS domain S-box-containing protein/diguanylate cyclase (GGDEF)-like protein</fullName>
    </submittedName>
</protein>
<gene>
    <name evidence="4" type="ORF">CLV92_11227</name>
</gene>
<dbReference type="PROSITE" id="PS50112">
    <property type="entry name" value="PAS"/>
    <property type="match status" value="2"/>
</dbReference>
<feature type="domain" description="EAL" evidence="2">
    <location>
        <begin position="395"/>
        <end position="648"/>
    </location>
</feature>
<dbReference type="PANTHER" id="PTHR44757:SF2">
    <property type="entry name" value="BIOFILM ARCHITECTURE MAINTENANCE PROTEIN MBAA"/>
    <property type="match status" value="1"/>
</dbReference>
<dbReference type="NCBIfam" id="TIGR00254">
    <property type="entry name" value="GGDEF"/>
    <property type="match status" value="1"/>
</dbReference>
<dbReference type="Pfam" id="PF00563">
    <property type="entry name" value="EAL"/>
    <property type="match status" value="1"/>
</dbReference>
<dbReference type="EMBL" id="PTJD01000012">
    <property type="protein sequence ID" value="PPK92854.1"/>
    <property type="molecule type" value="Genomic_DNA"/>
</dbReference>
<dbReference type="Pfam" id="PF00990">
    <property type="entry name" value="GGDEF"/>
    <property type="match status" value="1"/>
</dbReference>